<keyword evidence="1" id="KW-0547">Nucleotide-binding</keyword>
<sequence length="69" mass="7125">MLTFTDDPEANHAAAIGLADLVTAGRVASILVERADGMPVLQPGGRASAALTALLAAGFVRTPRGLRRR</sequence>
<proteinExistence type="predicted"/>
<evidence type="ECO:0000313" key="1">
    <source>
        <dbReference type="EMBL" id="COZ85253.1"/>
    </source>
</evidence>
<organism evidence="1 2">
    <name type="scientific">Mycobacterium tuberculosis</name>
    <dbReference type="NCBI Taxonomy" id="1773"/>
    <lineage>
        <taxon>Bacteria</taxon>
        <taxon>Bacillati</taxon>
        <taxon>Actinomycetota</taxon>
        <taxon>Actinomycetes</taxon>
        <taxon>Mycobacteriales</taxon>
        <taxon>Mycobacteriaceae</taxon>
        <taxon>Mycobacterium</taxon>
        <taxon>Mycobacterium tuberculosis complex</taxon>
    </lineage>
</organism>
<keyword evidence="1" id="KW-0347">Helicase</keyword>
<protein>
    <submittedName>
        <fullName evidence="1">ATP-dependent helicase</fullName>
    </submittedName>
</protein>
<keyword evidence="1" id="KW-0378">Hydrolase</keyword>
<dbReference type="Proteomes" id="UP000039021">
    <property type="component" value="Unassembled WGS sequence"/>
</dbReference>
<dbReference type="GO" id="GO:0004386">
    <property type="term" value="F:helicase activity"/>
    <property type="evidence" value="ECO:0007669"/>
    <property type="project" value="UniProtKB-KW"/>
</dbReference>
<comment type="caution">
    <text evidence="1">The sequence shown here is derived from an EMBL/GenBank/DDBJ whole genome shotgun (WGS) entry which is preliminary data.</text>
</comment>
<dbReference type="EMBL" id="CSBK01002460">
    <property type="protein sequence ID" value="COZ85253.1"/>
    <property type="molecule type" value="Genomic_DNA"/>
</dbReference>
<dbReference type="AlphaFoldDB" id="A0A916LEG9"/>
<reference evidence="2" key="1">
    <citation type="submission" date="2015-03" db="EMBL/GenBank/DDBJ databases">
        <authorList>
            <consortium name="Pathogen Informatics"/>
        </authorList>
    </citation>
    <scope>NUCLEOTIDE SEQUENCE [LARGE SCALE GENOMIC DNA]</scope>
    <source>
        <strain evidence="2">N09902308</strain>
    </source>
</reference>
<evidence type="ECO:0000313" key="2">
    <source>
        <dbReference type="Proteomes" id="UP000039021"/>
    </source>
</evidence>
<name>A0A916LEG9_MYCTX</name>
<accession>A0A916LEG9</accession>
<keyword evidence="1" id="KW-0067">ATP-binding</keyword>
<gene>
    <name evidence="1" type="ORF">ERS007739_04193</name>
</gene>